<dbReference type="Proteomes" id="UP000186817">
    <property type="component" value="Unassembled WGS sequence"/>
</dbReference>
<dbReference type="OrthoDB" id="433250at2759"/>
<protein>
    <submittedName>
        <fullName evidence="1">Uncharacterized protein</fullName>
    </submittedName>
</protein>
<dbReference type="AlphaFoldDB" id="A0A1Q9CI50"/>
<comment type="caution">
    <text evidence="1">The sequence shown here is derived from an EMBL/GenBank/DDBJ whole genome shotgun (WGS) entry which is preliminary data.</text>
</comment>
<gene>
    <name evidence="1" type="ORF">AK812_SmicGene36741</name>
</gene>
<accession>A0A1Q9CI50</accession>
<name>A0A1Q9CI50_SYMMI</name>
<organism evidence="1 2">
    <name type="scientific">Symbiodinium microadriaticum</name>
    <name type="common">Dinoflagellate</name>
    <name type="synonym">Zooxanthella microadriatica</name>
    <dbReference type="NCBI Taxonomy" id="2951"/>
    <lineage>
        <taxon>Eukaryota</taxon>
        <taxon>Sar</taxon>
        <taxon>Alveolata</taxon>
        <taxon>Dinophyceae</taxon>
        <taxon>Suessiales</taxon>
        <taxon>Symbiodiniaceae</taxon>
        <taxon>Symbiodinium</taxon>
    </lineage>
</organism>
<proteinExistence type="predicted"/>
<evidence type="ECO:0000313" key="2">
    <source>
        <dbReference type="Proteomes" id="UP000186817"/>
    </source>
</evidence>
<sequence length="298" mass="32161">MGSSSWSHGLFRAASCTALDRLLSRDFCVVTLPNSVLAFVWPQLLRVLDGFQLGLGGSRPEALCLRIAIRGFPNLVLLGALWTFTRRALVSDVPRQAVAQEQVAEAPPSPPSPPSPPNADLVNLVVLYPEPDIRPRVPTTATYTTRRPQVQRNRRTSVRFMSEVVQAVAGAFDCRLFTERHEGWLCKQPAAAAMGYDFHGLSRGRALLAASRRDIASGQVWQLDLPDLSAQITAEADRPEGCYFFEGLSLWLGVSPASKGKGAETSGPEANKTRHPICSSVVPDMRVATGLAGNGGAS</sequence>
<dbReference type="EMBL" id="LSRX01001179">
    <property type="protein sequence ID" value="OLP82600.1"/>
    <property type="molecule type" value="Genomic_DNA"/>
</dbReference>
<reference evidence="1 2" key="1">
    <citation type="submission" date="2016-02" db="EMBL/GenBank/DDBJ databases">
        <title>Genome analysis of coral dinoflagellate symbionts highlights evolutionary adaptations to a symbiotic lifestyle.</title>
        <authorList>
            <person name="Aranda M."/>
            <person name="Li Y."/>
            <person name="Liew Y.J."/>
            <person name="Baumgarten S."/>
            <person name="Simakov O."/>
            <person name="Wilson M."/>
            <person name="Piel J."/>
            <person name="Ashoor H."/>
            <person name="Bougouffa S."/>
            <person name="Bajic V.B."/>
            <person name="Ryu T."/>
            <person name="Ravasi T."/>
            <person name="Bayer T."/>
            <person name="Micklem G."/>
            <person name="Kim H."/>
            <person name="Bhak J."/>
            <person name="Lajeunesse T.C."/>
            <person name="Voolstra C.R."/>
        </authorList>
    </citation>
    <scope>NUCLEOTIDE SEQUENCE [LARGE SCALE GENOMIC DNA]</scope>
    <source>
        <strain evidence="1 2">CCMP2467</strain>
    </source>
</reference>
<keyword evidence="2" id="KW-1185">Reference proteome</keyword>
<evidence type="ECO:0000313" key="1">
    <source>
        <dbReference type="EMBL" id="OLP82600.1"/>
    </source>
</evidence>